<dbReference type="SUPFAM" id="SSF47384">
    <property type="entry name" value="Homodimeric domain of signal transducing histidine kinase"/>
    <property type="match status" value="1"/>
</dbReference>
<dbReference type="PROSITE" id="PS50112">
    <property type="entry name" value="PAS"/>
    <property type="match status" value="1"/>
</dbReference>
<feature type="coiled-coil region" evidence="7">
    <location>
        <begin position="176"/>
        <end position="203"/>
    </location>
</feature>
<dbReference type="InterPro" id="IPR000014">
    <property type="entry name" value="PAS"/>
</dbReference>
<dbReference type="EC" id="2.7.13.3" evidence="3"/>
<dbReference type="Gene3D" id="3.30.450.20">
    <property type="entry name" value="PAS domain"/>
    <property type="match status" value="1"/>
</dbReference>
<keyword evidence="8" id="KW-1133">Transmembrane helix</keyword>
<gene>
    <name evidence="13" type="ORF">BOW51_10260</name>
</gene>
<dbReference type="InterPro" id="IPR001610">
    <property type="entry name" value="PAC"/>
</dbReference>
<dbReference type="PRINTS" id="PR00344">
    <property type="entry name" value="BCTRLSENSOR"/>
</dbReference>
<evidence type="ECO:0000256" key="8">
    <source>
        <dbReference type="SAM" id="Phobius"/>
    </source>
</evidence>
<dbReference type="Gene3D" id="1.10.287.130">
    <property type="match status" value="1"/>
</dbReference>
<evidence type="ECO:0000313" key="14">
    <source>
        <dbReference type="Proteomes" id="UP000190896"/>
    </source>
</evidence>
<dbReference type="OrthoDB" id="1931120at2"/>
<dbReference type="SMART" id="SM00086">
    <property type="entry name" value="PAC"/>
    <property type="match status" value="1"/>
</dbReference>
<keyword evidence="8" id="KW-0812">Transmembrane</keyword>
<comment type="catalytic activity">
    <reaction evidence="1">
        <text>ATP + protein L-histidine = ADP + protein N-phospho-L-histidine.</text>
        <dbReference type="EC" id="2.7.13.3"/>
    </reaction>
</comment>
<feature type="domain" description="PAS" evidence="10">
    <location>
        <begin position="196"/>
        <end position="268"/>
    </location>
</feature>
<dbReference type="GO" id="GO:0016020">
    <property type="term" value="C:membrane"/>
    <property type="evidence" value="ECO:0007669"/>
    <property type="project" value="UniProtKB-SubCell"/>
</dbReference>
<keyword evidence="14" id="KW-1185">Reference proteome</keyword>
<evidence type="ECO:0000256" key="6">
    <source>
        <dbReference type="ARBA" id="ARBA00022777"/>
    </source>
</evidence>
<dbReference type="CDD" id="cd00082">
    <property type="entry name" value="HisKA"/>
    <property type="match status" value="1"/>
</dbReference>
<dbReference type="PANTHER" id="PTHR43065">
    <property type="entry name" value="SENSOR HISTIDINE KINASE"/>
    <property type="match status" value="1"/>
</dbReference>
<evidence type="ECO:0000256" key="4">
    <source>
        <dbReference type="ARBA" id="ARBA00022553"/>
    </source>
</evidence>
<dbReference type="InterPro" id="IPR003594">
    <property type="entry name" value="HATPase_dom"/>
</dbReference>
<dbReference type="CDD" id="cd00130">
    <property type="entry name" value="PAS"/>
    <property type="match status" value="1"/>
</dbReference>
<keyword evidence="8" id="KW-0472">Membrane</keyword>
<evidence type="ECO:0000313" key="13">
    <source>
        <dbReference type="EMBL" id="OOZ35805.1"/>
    </source>
</evidence>
<dbReference type="EMBL" id="MPRJ01000075">
    <property type="protein sequence ID" value="OOZ35805.1"/>
    <property type="molecule type" value="Genomic_DNA"/>
</dbReference>
<reference evidence="13 14" key="1">
    <citation type="submission" date="2016-11" db="EMBL/GenBank/DDBJ databases">
        <title>Mixed transmission modes and dynamic genome evolution in an obligate animal-bacterial symbiosis.</title>
        <authorList>
            <person name="Russell S.L."/>
            <person name="Corbett-Detig R.B."/>
            <person name="Cavanaugh C.M."/>
        </authorList>
    </citation>
    <scope>NUCLEOTIDE SEQUENCE [LARGE SCALE GENOMIC DNA]</scope>
    <source>
        <strain evidence="13">Se-Cadez</strain>
    </source>
</reference>
<dbReference type="SUPFAM" id="SSF55874">
    <property type="entry name" value="ATPase domain of HSP90 chaperone/DNA topoisomerase II/histidine kinase"/>
    <property type="match status" value="1"/>
</dbReference>
<name>A0A1T2KSG7_9GAMM</name>
<evidence type="ECO:0000259" key="9">
    <source>
        <dbReference type="PROSITE" id="PS50109"/>
    </source>
</evidence>
<dbReference type="InterPro" id="IPR036890">
    <property type="entry name" value="HATPase_C_sf"/>
</dbReference>
<dbReference type="InterPro" id="IPR004358">
    <property type="entry name" value="Sig_transdc_His_kin-like_C"/>
</dbReference>
<comment type="subcellular location">
    <subcellularLocation>
        <location evidence="2">Membrane</location>
    </subcellularLocation>
</comment>
<dbReference type="RefSeq" id="WP_078487919.1">
    <property type="nucleotide sequence ID" value="NZ_MPRJ01000075.1"/>
</dbReference>
<feature type="transmembrane region" description="Helical" evidence="8">
    <location>
        <begin position="106"/>
        <end position="129"/>
    </location>
</feature>
<keyword evidence="4" id="KW-0597">Phosphoprotein</keyword>
<dbReference type="Pfam" id="PF08447">
    <property type="entry name" value="PAS_3"/>
    <property type="match status" value="1"/>
</dbReference>
<dbReference type="PROSITE" id="PS50885">
    <property type="entry name" value="HAMP"/>
    <property type="match status" value="1"/>
</dbReference>
<keyword evidence="6" id="KW-0418">Kinase</keyword>
<feature type="domain" description="PAC" evidence="11">
    <location>
        <begin position="273"/>
        <end position="325"/>
    </location>
</feature>
<dbReference type="SMART" id="SM00091">
    <property type="entry name" value="PAS"/>
    <property type="match status" value="1"/>
</dbReference>
<dbReference type="InterPro" id="IPR035965">
    <property type="entry name" value="PAS-like_dom_sf"/>
</dbReference>
<feature type="domain" description="Histidine kinase" evidence="9">
    <location>
        <begin position="338"/>
        <end position="584"/>
    </location>
</feature>
<evidence type="ECO:0000256" key="2">
    <source>
        <dbReference type="ARBA" id="ARBA00004370"/>
    </source>
</evidence>
<comment type="caution">
    <text evidence="13">The sequence shown here is derived from an EMBL/GenBank/DDBJ whole genome shotgun (WGS) entry which is preliminary data.</text>
</comment>
<dbReference type="InterPro" id="IPR003660">
    <property type="entry name" value="HAMP_dom"/>
</dbReference>
<evidence type="ECO:0000256" key="5">
    <source>
        <dbReference type="ARBA" id="ARBA00022679"/>
    </source>
</evidence>
<evidence type="ECO:0000259" key="12">
    <source>
        <dbReference type="PROSITE" id="PS50885"/>
    </source>
</evidence>
<evidence type="ECO:0000256" key="1">
    <source>
        <dbReference type="ARBA" id="ARBA00000085"/>
    </source>
</evidence>
<dbReference type="InterPro" id="IPR003661">
    <property type="entry name" value="HisK_dim/P_dom"/>
</dbReference>
<dbReference type="InterPro" id="IPR005467">
    <property type="entry name" value="His_kinase_dom"/>
</dbReference>
<dbReference type="Proteomes" id="UP000190896">
    <property type="component" value="Unassembled WGS sequence"/>
</dbReference>
<dbReference type="NCBIfam" id="TIGR00229">
    <property type="entry name" value="sensory_box"/>
    <property type="match status" value="1"/>
</dbReference>
<dbReference type="PANTHER" id="PTHR43065:SF42">
    <property type="entry name" value="TWO-COMPONENT SENSOR PPRA"/>
    <property type="match status" value="1"/>
</dbReference>
<dbReference type="SUPFAM" id="SSF55785">
    <property type="entry name" value="PYP-like sensor domain (PAS domain)"/>
    <property type="match status" value="1"/>
</dbReference>
<proteinExistence type="predicted"/>
<dbReference type="InterPro" id="IPR036097">
    <property type="entry name" value="HisK_dim/P_sf"/>
</dbReference>
<keyword evidence="7" id="KW-0175">Coiled coil</keyword>
<evidence type="ECO:0000259" key="10">
    <source>
        <dbReference type="PROSITE" id="PS50112"/>
    </source>
</evidence>
<feature type="domain" description="HAMP" evidence="12">
    <location>
        <begin position="131"/>
        <end position="184"/>
    </location>
</feature>
<keyword evidence="5" id="KW-0808">Transferase</keyword>
<protein>
    <recommendedName>
        <fullName evidence="3">histidine kinase</fullName>
        <ecNumber evidence="3">2.7.13.3</ecNumber>
    </recommendedName>
</protein>
<dbReference type="Pfam" id="PF02518">
    <property type="entry name" value="HATPase_c"/>
    <property type="match status" value="1"/>
</dbReference>
<accession>A0A1T2KSG7</accession>
<organism evidence="13 14">
    <name type="scientific">Solemya velesiana gill symbiont</name>
    <dbReference type="NCBI Taxonomy" id="1918948"/>
    <lineage>
        <taxon>Bacteria</taxon>
        <taxon>Pseudomonadati</taxon>
        <taxon>Pseudomonadota</taxon>
        <taxon>Gammaproteobacteria</taxon>
        <taxon>sulfur-oxidizing symbionts</taxon>
    </lineage>
</organism>
<dbReference type="SMART" id="SM00388">
    <property type="entry name" value="HisKA"/>
    <property type="match status" value="1"/>
</dbReference>
<dbReference type="Gene3D" id="6.10.340.10">
    <property type="match status" value="1"/>
</dbReference>
<dbReference type="GO" id="GO:0000155">
    <property type="term" value="F:phosphorelay sensor kinase activity"/>
    <property type="evidence" value="ECO:0007669"/>
    <property type="project" value="InterPro"/>
</dbReference>
<evidence type="ECO:0000259" key="11">
    <source>
        <dbReference type="PROSITE" id="PS50113"/>
    </source>
</evidence>
<dbReference type="InterPro" id="IPR000700">
    <property type="entry name" value="PAS-assoc_C"/>
</dbReference>
<evidence type="ECO:0000256" key="7">
    <source>
        <dbReference type="SAM" id="Coils"/>
    </source>
</evidence>
<dbReference type="PROSITE" id="PS50109">
    <property type="entry name" value="HIS_KIN"/>
    <property type="match status" value="1"/>
</dbReference>
<evidence type="ECO:0000256" key="3">
    <source>
        <dbReference type="ARBA" id="ARBA00012438"/>
    </source>
</evidence>
<dbReference type="PROSITE" id="PS50113">
    <property type="entry name" value="PAC"/>
    <property type="match status" value="1"/>
</dbReference>
<dbReference type="SMART" id="SM00387">
    <property type="entry name" value="HATPase_c"/>
    <property type="match status" value="1"/>
</dbReference>
<dbReference type="InterPro" id="IPR013655">
    <property type="entry name" value="PAS_fold_3"/>
</dbReference>
<dbReference type="Gene3D" id="3.30.565.10">
    <property type="entry name" value="Histidine kinase-like ATPase, C-terminal domain"/>
    <property type="match status" value="1"/>
</dbReference>
<sequence>MIMSYAVNEYDKLVFTEMERRNNFAIVVEDYNMGKIIGRKAYISGKIRDAEGNIIDYSSENSEQNRQLEQCFYSDRHEITDPSGEKLGTISIYITDDEMNRELNEIIVRTTIDTIAISLVLILALFITIRRFLLTPLSHIVTTINHSDVDGIPIEPIPIQGPREISILSNTMNRMLSAIRDSRIKLQEQHEALQKEKERFQLAIEGTNNGLWDWDLQTGTVIHSAQFETMLGYEEGELPDTIECWSGLLHPDDAEQAHQRVDDYLASKGIGIYESTFRMRAKSGEWHWITGRGKALFSNDGTPLRFVGFNTDITDWKRMQGMMMQTEKMMSVGGLAAGMAHELNNPLGGVLQGVQNVKRRLSPNLQQNRTIAAETGIDLDKVETYTEKRGVNGFLHSIVDSGERAAKIVSNMLMFSRKAEETKQPASINQIIEQTLDLAQVDYDLKKRFDFHSITIEKYYAPSNPHVLCIASEIQQVLLNLFRNAAHAFSDAGMPSEEQIIKVRTFMRSDTLCIEVQDNGPGMDERVSKRIFEPFYTTKDVGEGTGLGLSTSYFIVAEVHGGNLSVESTPGRGSKFLIELPLAHY</sequence>
<dbReference type="AlphaFoldDB" id="A0A1T2KSG7"/>